<gene>
    <name evidence="2" type="ORF">EHSB41UT_01635</name>
</gene>
<dbReference type="AlphaFoldDB" id="A0A1X7AHV4"/>
<dbReference type="EMBL" id="FWPT01000003">
    <property type="protein sequence ID" value="SMA43613.1"/>
    <property type="molecule type" value="Genomic_DNA"/>
</dbReference>
<evidence type="ECO:0000256" key="1">
    <source>
        <dbReference type="SAM" id="MobiDB-lite"/>
    </source>
</evidence>
<feature type="compositionally biased region" description="Low complexity" evidence="1">
    <location>
        <begin position="139"/>
        <end position="151"/>
    </location>
</feature>
<feature type="compositionally biased region" description="Basic and acidic residues" evidence="1">
    <location>
        <begin position="152"/>
        <end position="187"/>
    </location>
</feature>
<evidence type="ECO:0000313" key="3">
    <source>
        <dbReference type="Proteomes" id="UP000196573"/>
    </source>
</evidence>
<sequence length="201" mass="21394">MQKVNGVFRGIGYVITCGKYCKGEKSSSVKKTTPNASVKKAAGKKASQKQSAYEWAKNGTCTVVSTGWAGIKGFGKVVYANLFHTGAVLFGSYMAPGAVKLTGAGFGAGAKMVEGFCQVALPQILNDARTSFMNWRKGSAAQQPAQAPKSQRTAETEKVEQNEKTERSSRNRKTRDEQPVVDADKPAGGKKPSAKRNAAPL</sequence>
<dbReference type="Proteomes" id="UP000196573">
    <property type="component" value="Unassembled WGS sequence"/>
</dbReference>
<protein>
    <submittedName>
        <fullName evidence="2">Uncharacterized protein</fullName>
    </submittedName>
</protein>
<dbReference type="RefSeq" id="WP_087108683.1">
    <property type="nucleotide sequence ID" value="NZ_CBCSCN010000008.1"/>
</dbReference>
<keyword evidence="3" id="KW-1185">Reference proteome</keyword>
<evidence type="ECO:0000313" key="2">
    <source>
        <dbReference type="EMBL" id="SMA43613.1"/>
    </source>
</evidence>
<accession>A0A1X7AHV4</accession>
<feature type="region of interest" description="Disordered" evidence="1">
    <location>
        <begin position="136"/>
        <end position="201"/>
    </location>
</feature>
<proteinExistence type="predicted"/>
<reference evidence="2 3" key="1">
    <citation type="submission" date="2017-03" db="EMBL/GenBank/DDBJ databases">
        <authorList>
            <person name="Afonso C.L."/>
            <person name="Miller P.J."/>
            <person name="Scott M.A."/>
            <person name="Spackman E."/>
            <person name="Goraichik I."/>
            <person name="Dimitrov K.M."/>
            <person name="Suarez D.L."/>
            <person name="Swayne D.E."/>
        </authorList>
    </citation>
    <scope>NUCLEOTIDE SEQUENCE [LARGE SCALE GENOMIC DNA]</scope>
    <source>
        <strain evidence="2">SB41UT1</strain>
    </source>
</reference>
<organism evidence="2 3">
    <name type="scientific">Parendozoicomonas haliclonae</name>
    <dbReference type="NCBI Taxonomy" id="1960125"/>
    <lineage>
        <taxon>Bacteria</taxon>
        <taxon>Pseudomonadati</taxon>
        <taxon>Pseudomonadota</taxon>
        <taxon>Gammaproteobacteria</taxon>
        <taxon>Oceanospirillales</taxon>
        <taxon>Endozoicomonadaceae</taxon>
        <taxon>Parendozoicomonas</taxon>
    </lineage>
</organism>
<name>A0A1X7AHV4_9GAMM</name>